<dbReference type="InterPro" id="IPR020831">
    <property type="entry name" value="GlycerAld/Erythrose_P_DH"/>
</dbReference>
<proteinExistence type="inferred from homology"/>
<dbReference type="InterPro" id="IPR006424">
    <property type="entry name" value="Glyceraldehyde-3-P_DH_1"/>
</dbReference>
<dbReference type="InterPro" id="IPR020830">
    <property type="entry name" value="GlycerAld_3-P_DH_AS"/>
</dbReference>
<dbReference type="FunFam" id="3.40.50.720:FF:000001">
    <property type="entry name" value="Glyceraldehyde-3-phosphate dehydrogenase"/>
    <property type="match status" value="1"/>
</dbReference>
<name>A0A545AVH1_9ACTN</name>
<comment type="caution">
    <text evidence="11">The sequence shown here is derived from an EMBL/GenBank/DDBJ whole genome shotgun (WGS) entry which is preliminary data.</text>
</comment>
<dbReference type="CDD" id="cd05214">
    <property type="entry name" value="GAPDH_I_N"/>
    <property type="match status" value="1"/>
</dbReference>
<evidence type="ECO:0000313" key="12">
    <source>
        <dbReference type="Proteomes" id="UP000317982"/>
    </source>
</evidence>
<dbReference type="FunFam" id="3.30.360.10:FF:000002">
    <property type="entry name" value="Glyceraldehyde-3-phosphate dehydrogenase"/>
    <property type="match status" value="1"/>
</dbReference>
<dbReference type="GO" id="GO:0005737">
    <property type="term" value="C:cytoplasm"/>
    <property type="evidence" value="ECO:0007669"/>
    <property type="project" value="UniProtKB-SubCell"/>
</dbReference>
<feature type="binding site" evidence="6">
    <location>
        <position position="121"/>
    </location>
    <ligand>
        <name>NAD(+)</name>
        <dbReference type="ChEBI" id="CHEBI:57540"/>
    </ligand>
</feature>
<evidence type="ECO:0000256" key="9">
    <source>
        <dbReference type="RuleBase" id="RU361160"/>
    </source>
</evidence>
<evidence type="ECO:0000256" key="6">
    <source>
        <dbReference type="PIRSR" id="PIRSR000149-3"/>
    </source>
</evidence>
<dbReference type="InterPro" id="IPR020828">
    <property type="entry name" value="GlycerAld_3-P_DH_NAD(P)-bd"/>
</dbReference>
<dbReference type="OrthoDB" id="9803304at2"/>
<dbReference type="Gene3D" id="3.30.360.10">
    <property type="entry name" value="Dihydrodipicolinate Reductase, domain 2"/>
    <property type="match status" value="1"/>
</dbReference>
<feature type="binding site" evidence="6">
    <location>
        <position position="79"/>
    </location>
    <ligand>
        <name>NAD(+)</name>
        <dbReference type="ChEBI" id="CHEBI:57540"/>
    </ligand>
</feature>
<dbReference type="SUPFAM" id="SSF51735">
    <property type="entry name" value="NAD(P)-binding Rossmann-fold domains"/>
    <property type="match status" value="1"/>
</dbReference>
<feature type="binding site" evidence="6">
    <location>
        <position position="315"/>
    </location>
    <ligand>
        <name>NAD(+)</name>
        <dbReference type="ChEBI" id="CHEBI:57540"/>
    </ligand>
</feature>
<accession>A0A545AVH1</accession>
<dbReference type="Pfam" id="PF02800">
    <property type="entry name" value="Gp_dh_C"/>
    <property type="match status" value="1"/>
</dbReference>
<dbReference type="PANTHER" id="PTHR43148">
    <property type="entry name" value="GLYCERALDEHYDE-3-PHOSPHATE DEHYDROGENASE 2"/>
    <property type="match status" value="1"/>
</dbReference>
<dbReference type="GO" id="GO:0050661">
    <property type="term" value="F:NADP binding"/>
    <property type="evidence" value="ECO:0007669"/>
    <property type="project" value="InterPro"/>
</dbReference>
<dbReference type="SUPFAM" id="SSF55347">
    <property type="entry name" value="Glyceraldehyde-3-phosphate dehydrogenase-like, C-terminal domain"/>
    <property type="match status" value="1"/>
</dbReference>
<evidence type="ECO:0000256" key="5">
    <source>
        <dbReference type="PIRSR" id="PIRSR000149-2"/>
    </source>
</evidence>
<dbReference type="InterPro" id="IPR020829">
    <property type="entry name" value="GlycerAld_3-P_DH_cat"/>
</dbReference>
<dbReference type="RefSeq" id="WP_142705077.1">
    <property type="nucleotide sequence ID" value="NZ_VIRS01000008.1"/>
</dbReference>
<evidence type="ECO:0000259" key="10">
    <source>
        <dbReference type="SMART" id="SM00846"/>
    </source>
</evidence>
<dbReference type="CDD" id="cd18126">
    <property type="entry name" value="GAPDH_I_C"/>
    <property type="match status" value="1"/>
</dbReference>
<dbReference type="FunCoup" id="A0A545AVH1">
    <property type="interactions" value="375"/>
</dbReference>
<dbReference type="PROSITE" id="PS00071">
    <property type="entry name" value="GAPDH"/>
    <property type="match status" value="1"/>
</dbReference>
<keyword evidence="6" id="KW-0547">Nucleotide-binding</keyword>
<dbReference type="NCBIfam" id="TIGR01534">
    <property type="entry name" value="GAPDH-I"/>
    <property type="match status" value="1"/>
</dbReference>
<sequence>MTIRVGINGFGRIGRNFFRAALESGADIQVVGVNDLTDNATLAHLLKYDSILGRLQQDVKASADEISVGGQTIKALEERDPSKLPWGDLGADVVIESTGFFTDAVKAKAHIDGGAKKVIISAPAKNEDFTVVMGVNDADYDPAKHNIISNASCTTNCLGPLAKVLNDAFGIEKGLMTTVHAYTQDQNLQDGPHKDLRRARAAGINVVPTSTGAAKAIGLVLPDLVGKLDGYALRVPIPTGSATDLTVDLAREASVEEINAAYQAAAEGPLKGYLKYNSDPIVSSDIVTDPASCIYDAPLTKVIGNQAKVVGWYDNEWGYSNRLVDLVSLVGKTL</sequence>
<evidence type="ECO:0000256" key="7">
    <source>
        <dbReference type="PIRSR" id="PIRSR000149-4"/>
    </source>
</evidence>
<organism evidence="11 12">
    <name type="scientific">Cryptosporangium phraense</name>
    <dbReference type="NCBI Taxonomy" id="2593070"/>
    <lineage>
        <taxon>Bacteria</taxon>
        <taxon>Bacillati</taxon>
        <taxon>Actinomycetota</taxon>
        <taxon>Actinomycetes</taxon>
        <taxon>Cryptosporangiales</taxon>
        <taxon>Cryptosporangiaceae</taxon>
        <taxon>Cryptosporangium</taxon>
    </lineage>
</organism>
<dbReference type="GO" id="GO:0004365">
    <property type="term" value="F:glyceraldehyde-3-phosphate dehydrogenase (NAD+) (phosphorylating) activity"/>
    <property type="evidence" value="ECO:0007669"/>
    <property type="project" value="UniProtKB-ARBA"/>
</dbReference>
<feature type="site" description="Activates thiol group during catalysis" evidence="7">
    <location>
        <position position="180"/>
    </location>
</feature>
<evidence type="ECO:0000256" key="4">
    <source>
        <dbReference type="PIRSR" id="PIRSR000149-1"/>
    </source>
</evidence>
<feature type="active site" description="Nucleophile" evidence="4">
    <location>
        <position position="153"/>
    </location>
</feature>
<dbReference type="SMART" id="SM00846">
    <property type="entry name" value="Gp_dh_N"/>
    <property type="match status" value="1"/>
</dbReference>
<feature type="binding site" evidence="5">
    <location>
        <begin position="152"/>
        <end position="154"/>
    </location>
    <ligand>
        <name>D-glyceraldehyde 3-phosphate</name>
        <dbReference type="ChEBI" id="CHEBI:59776"/>
    </ligand>
</feature>
<dbReference type="AlphaFoldDB" id="A0A545AVH1"/>
<dbReference type="Pfam" id="PF00044">
    <property type="entry name" value="Gp_dh_N"/>
    <property type="match status" value="1"/>
</dbReference>
<comment type="similarity">
    <text evidence="2 8">Belongs to the glyceraldehyde-3-phosphate dehydrogenase family.</text>
</comment>
<feature type="binding site" evidence="5">
    <location>
        <begin position="211"/>
        <end position="212"/>
    </location>
    <ligand>
        <name>D-glyceraldehyde 3-phosphate</name>
        <dbReference type="ChEBI" id="CHEBI:59776"/>
    </ligand>
</feature>
<evidence type="ECO:0000313" key="11">
    <source>
        <dbReference type="EMBL" id="TQS44595.1"/>
    </source>
</evidence>
<comment type="subcellular location">
    <subcellularLocation>
        <location evidence="1">Cytoplasm</location>
    </subcellularLocation>
</comment>
<dbReference type="Gene3D" id="3.40.50.720">
    <property type="entry name" value="NAD(P)-binding Rossmann-like Domain"/>
    <property type="match status" value="1"/>
</dbReference>
<evidence type="ECO:0000256" key="3">
    <source>
        <dbReference type="ARBA" id="ARBA00023002"/>
    </source>
</evidence>
<dbReference type="PIRSF" id="PIRSF000149">
    <property type="entry name" value="GAP_DH"/>
    <property type="match status" value="1"/>
</dbReference>
<evidence type="ECO:0000256" key="1">
    <source>
        <dbReference type="ARBA" id="ARBA00004496"/>
    </source>
</evidence>
<keyword evidence="3 9" id="KW-0560">Oxidoreductase</keyword>
<dbReference type="InParanoid" id="A0A545AVH1"/>
<dbReference type="GO" id="GO:0051287">
    <property type="term" value="F:NAD binding"/>
    <property type="evidence" value="ECO:0007669"/>
    <property type="project" value="InterPro"/>
</dbReference>
<keyword evidence="6" id="KW-0520">NAD</keyword>
<feature type="binding site" evidence="6">
    <location>
        <position position="35"/>
    </location>
    <ligand>
        <name>NAD(+)</name>
        <dbReference type="ChEBI" id="CHEBI:57540"/>
    </ligand>
</feature>
<dbReference type="EMBL" id="VIRS01000008">
    <property type="protein sequence ID" value="TQS44595.1"/>
    <property type="molecule type" value="Genomic_DNA"/>
</dbReference>
<dbReference type="InterPro" id="IPR036291">
    <property type="entry name" value="NAD(P)-bd_dom_sf"/>
</dbReference>
<feature type="domain" description="Glyceraldehyde 3-phosphate dehydrogenase NAD(P) binding" evidence="10">
    <location>
        <begin position="3"/>
        <end position="153"/>
    </location>
</feature>
<dbReference type="PRINTS" id="PR00078">
    <property type="entry name" value="G3PDHDRGNASE"/>
</dbReference>
<dbReference type="GO" id="GO:0006006">
    <property type="term" value="P:glucose metabolic process"/>
    <property type="evidence" value="ECO:0007669"/>
    <property type="project" value="InterPro"/>
</dbReference>
<feature type="binding site" evidence="5">
    <location>
        <position position="234"/>
    </location>
    <ligand>
        <name>D-glyceraldehyde 3-phosphate</name>
        <dbReference type="ChEBI" id="CHEBI:59776"/>
    </ligand>
</feature>
<evidence type="ECO:0000256" key="2">
    <source>
        <dbReference type="ARBA" id="ARBA00007406"/>
    </source>
</evidence>
<reference evidence="11 12" key="1">
    <citation type="submission" date="2019-07" db="EMBL/GenBank/DDBJ databases">
        <title>Cryptosporangium phraense sp. nov., isolated from plant litter.</title>
        <authorList>
            <person name="Suriyachadkun C."/>
        </authorList>
    </citation>
    <scope>NUCLEOTIDE SEQUENCE [LARGE SCALE GENOMIC DNA]</scope>
    <source>
        <strain evidence="11 12">A-T 5661</strain>
    </source>
</reference>
<gene>
    <name evidence="11" type="primary">gap</name>
    <name evidence="11" type="ORF">FL583_14195</name>
</gene>
<feature type="binding site" evidence="5">
    <location>
        <position position="183"/>
    </location>
    <ligand>
        <name>D-glyceraldehyde 3-phosphate</name>
        <dbReference type="ChEBI" id="CHEBI:59776"/>
    </ligand>
</feature>
<keyword evidence="12" id="KW-1185">Reference proteome</keyword>
<protein>
    <recommendedName>
        <fullName evidence="9">Glyceraldehyde-3-phosphate dehydrogenase</fullName>
        <ecNumber evidence="9">1.2.1.-</ecNumber>
    </recommendedName>
</protein>
<feature type="binding site" evidence="6">
    <location>
        <begin position="12"/>
        <end position="13"/>
    </location>
    <ligand>
        <name>NAD(+)</name>
        <dbReference type="ChEBI" id="CHEBI:57540"/>
    </ligand>
</feature>
<evidence type="ECO:0000256" key="8">
    <source>
        <dbReference type="RuleBase" id="RU000397"/>
    </source>
</evidence>
<dbReference type="Proteomes" id="UP000317982">
    <property type="component" value="Unassembled WGS sequence"/>
</dbReference>
<dbReference type="EC" id="1.2.1.-" evidence="9"/>